<keyword evidence="1" id="KW-1185">Reference proteome</keyword>
<dbReference type="PANTHER" id="PTHR14299">
    <property type="entry name" value="PHORBOL-12-MYRISTATE-13-ACETATE-INDUCED PROTEIN 1"/>
    <property type="match status" value="1"/>
</dbReference>
<dbReference type="GO" id="GO:0043065">
    <property type="term" value="P:positive regulation of apoptotic process"/>
    <property type="evidence" value="ECO:0007669"/>
    <property type="project" value="InterPro"/>
</dbReference>
<evidence type="ECO:0000313" key="1">
    <source>
        <dbReference type="Proteomes" id="UP000189705"/>
    </source>
</evidence>
<protein>
    <submittedName>
        <fullName evidence="2">Phorbol-12-myristate-13-acetate-induced protein 1</fullName>
    </submittedName>
</protein>
<dbReference type="RefSeq" id="XP_025054267.1">
    <property type="nucleotide sequence ID" value="XM_025198482.1"/>
</dbReference>
<dbReference type="PANTHER" id="PTHR14299:SF0">
    <property type="entry name" value="PHORBOL-12-MYRISTATE-13-ACETATE-INDUCED PROTEIN 1"/>
    <property type="match status" value="1"/>
</dbReference>
<dbReference type="KEGG" id="asn:112549505"/>
<dbReference type="AlphaFoldDB" id="A0A3Q0G499"/>
<sequence length="52" mass="5917">MMPGRTCRKAAPQSTEREAVRECALQLRRIGDQCHLHQKILSLIAKLFRPGT</sequence>
<dbReference type="STRING" id="38654.A0A3Q0G499"/>
<evidence type="ECO:0000313" key="2">
    <source>
        <dbReference type="RefSeq" id="XP_025054267.1"/>
    </source>
</evidence>
<gene>
    <name evidence="2" type="primary">PMAIP1</name>
</gene>
<reference evidence="2" key="1">
    <citation type="submission" date="2025-08" db="UniProtKB">
        <authorList>
            <consortium name="RefSeq"/>
        </authorList>
    </citation>
    <scope>IDENTIFICATION</scope>
</reference>
<dbReference type="InterPro" id="IPR024140">
    <property type="entry name" value="Noxa"/>
</dbReference>
<accession>A0A3Q0G499</accession>
<dbReference type="GO" id="GO:0006974">
    <property type="term" value="P:DNA damage response"/>
    <property type="evidence" value="ECO:0007669"/>
    <property type="project" value="InterPro"/>
</dbReference>
<dbReference type="Proteomes" id="UP000189705">
    <property type="component" value="Unplaced"/>
</dbReference>
<dbReference type="Pfam" id="PF15150">
    <property type="entry name" value="PMAIP1"/>
    <property type="match status" value="1"/>
</dbReference>
<dbReference type="InParanoid" id="A0A3Q0G499"/>
<organism evidence="1 2">
    <name type="scientific">Alligator sinensis</name>
    <name type="common">Chinese alligator</name>
    <dbReference type="NCBI Taxonomy" id="38654"/>
    <lineage>
        <taxon>Eukaryota</taxon>
        <taxon>Metazoa</taxon>
        <taxon>Chordata</taxon>
        <taxon>Craniata</taxon>
        <taxon>Vertebrata</taxon>
        <taxon>Euteleostomi</taxon>
        <taxon>Archelosauria</taxon>
        <taxon>Archosauria</taxon>
        <taxon>Crocodylia</taxon>
        <taxon>Alligatoridae</taxon>
        <taxon>Alligatorinae</taxon>
        <taxon>Alligator</taxon>
    </lineage>
</organism>
<dbReference type="GeneID" id="112549505"/>
<dbReference type="GO" id="GO:0001836">
    <property type="term" value="P:release of cytochrome c from mitochondria"/>
    <property type="evidence" value="ECO:0007669"/>
    <property type="project" value="InterPro"/>
</dbReference>
<dbReference type="CTD" id="5366"/>
<name>A0A3Q0G499_ALLSI</name>
<proteinExistence type="predicted"/>
<dbReference type="FunCoup" id="A0A3Q0G499">
    <property type="interactions" value="27"/>
</dbReference>